<proteinExistence type="predicted"/>
<name>A0A401FLX6_9LACO</name>
<dbReference type="OrthoDB" id="9794725at2"/>
<organism evidence="2 3">
    <name type="scientific">Lentilactobacillus kosonis</name>
    <dbReference type="NCBI Taxonomy" id="2810561"/>
    <lineage>
        <taxon>Bacteria</taxon>
        <taxon>Bacillati</taxon>
        <taxon>Bacillota</taxon>
        <taxon>Bacilli</taxon>
        <taxon>Lactobacillales</taxon>
        <taxon>Lactobacillaceae</taxon>
        <taxon>Lentilactobacillus</taxon>
    </lineage>
</organism>
<sequence>MKIETVALDDQKISLLDIYQSNTDEKLPGLVIIGGGSYNPIRERDSERVAVTFATQAFQTFVVKYPVGENRSYEGAKQAIAAAFNYVTAHADELQVDVDKLGIIGFSAGGQLAAAYANDHETLANYAILGYPVIKPTLDERMGVKTEDIVTLVSSTTPPTFIFGAVQDELTPFTEHILPYTNALADHHVPFELHEFASGNHGMGLGNKYTGVVNGDRVDEHFSKWFELAIDWLKQII</sequence>
<protein>
    <submittedName>
        <fullName evidence="2">Acetyl esterase family enzyme</fullName>
    </submittedName>
</protein>
<keyword evidence="3" id="KW-1185">Reference proteome</keyword>
<reference evidence="2 3" key="1">
    <citation type="submission" date="2017-11" db="EMBL/GenBank/DDBJ databases">
        <title>Draft Genome Sequence of Lactobacillus curieae NBRC 111893 isolated from Koso, a Japanese sugar-Vegetable Fermented Beverage.</title>
        <authorList>
            <person name="Chiou T.Y."/>
            <person name="Oshima K."/>
            <person name="Suda W."/>
            <person name="Hattori M."/>
            <person name="Takahashi T."/>
        </authorList>
    </citation>
    <scope>NUCLEOTIDE SEQUENCE [LARGE SCALE GENOMIC DNA]</scope>
    <source>
        <strain evidence="2 3">NBRC111893</strain>
    </source>
</reference>
<dbReference type="Pfam" id="PF20434">
    <property type="entry name" value="BD-FAE"/>
    <property type="match status" value="1"/>
</dbReference>
<dbReference type="Gene3D" id="3.40.50.1820">
    <property type="entry name" value="alpha/beta hydrolase"/>
    <property type="match status" value="1"/>
</dbReference>
<dbReference type="InterPro" id="IPR049492">
    <property type="entry name" value="BD-FAE-like_dom"/>
</dbReference>
<evidence type="ECO:0000313" key="3">
    <source>
        <dbReference type="Proteomes" id="UP000286974"/>
    </source>
</evidence>
<dbReference type="EMBL" id="BEXA01000003">
    <property type="protein sequence ID" value="GAY73389.1"/>
    <property type="molecule type" value="Genomic_DNA"/>
</dbReference>
<feature type="domain" description="BD-FAE-like" evidence="1">
    <location>
        <begin position="16"/>
        <end position="118"/>
    </location>
</feature>
<evidence type="ECO:0000313" key="2">
    <source>
        <dbReference type="EMBL" id="GAY73389.1"/>
    </source>
</evidence>
<gene>
    <name evidence="2" type="ORF">NBRC111893_1535</name>
</gene>
<dbReference type="Proteomes" id="UP000286974">
    <property type="component" value="Unassembled WGS sequence"/>
</dbReference>
<dbReference type="AlphaFoldDB" id="A0A401FLX6"/>
<dbReference type="InterPro" id="IPR029058">
    <property type="entry name" value="AB_hydrolase_fold"/>
</dbReference>
<accession>A0A401FLX6</accession>
<comment type="caution">
    <text evidence="2">The sequence shown here is derived from an EMBL/GenBank/DDBJ whole genome shotgun (WGS) entry which is preliminary data.</text>
</comment>
<evidence type="ECO:0000259" key="1">
    <source>
        <dbReference type="Pfam" id="PF20434"/>
    </source>
</evidence>
<dbReference type="RefSeq" id="WP_125008392.1">
    <property type="nucleotide sequence ID" value="NZ_BEXA01000003.1"/>
</dbReference>
<dbReference type="SUPFAM" id="SSF53474">
    <property type="entry name" value="alpha/beta-Hydrolases"/>
    <property type="match status" value="1"/>
</dbReference>